<evidence type="ECO:0000313" key="6">
    <source>
        <dbReference type="RefSeq" id="XP_023946234.1"/>
    </source>
</evidence>
<dbReference type="InterPro" id="IPR000953">
    <property type="entry name" value="Chromo/chromo_shadow_dom"/>
</dbReference>
<dbReference type="KEGG" id="bany:112051694"/>
<evidence type="ECO:0000256" key="1">
    <source>
        <dbReference type="ARBA" id="ARBA00004123"/>
    </source>
</evidence>
<name>A0A6J1NH21_BICAN</name>
<feature type="region of interest" description="Disordered" evidence="3">
    <location>
        <begin position="630"/>
        <end position="660"/>
    </location>
</feature>
<dbReference type="InterPro" id="IPR016197">
    <property type="entry name" value="Chromo-like_dom_sf"/>
</dbReference>
<dbReference type="SMART" id="SM00298">
    <property type="entry name" value="CHROMO"/>
    <property type="match status" value="1"/>
</dbReference>
<keyword evidence="5" id="KW-1185">Reference proteome</keyword>
<dbReference type="Gene3D" id="2.40.50.40">
    <property type="match status" value="1"/>
</dbReference>
<keyword evidence="2" id="KW-0539">Nucleus</keyword>
<dbReference type="GO" id="GO:0005634">
    <property type="term" value="C:nucleus"/>
    <property type="evidence" value="ECO:0007669"/>
    <property type="project" value="UniProtKB-SubCell"/>
</dbReference>
<feature type="region of interest" description="Disordered" evidence="3">
    <location>
        <begin position="351"/>
        <end position="370"/>
    </location>
</feature>
<accession>A0A6J1NH21</accession>
<feature type="region of interest" description="Disordered" evidence="3">
    <location>
        <begin position="588"/>
        <end position="607"/>
    </location>
</feature>
<evidence type="ECO:0000259" key="4">
    <source>
        <dbReference type="PROSITE" id="PS50013"/>
    </source>
</evidence>
<dbReference type="AlphaFoldDB" id="A0A6J1NH21"/>
<dbReference type="InterPro" id="IPR023780">
    <property type="entry name" value="Chromo_domain"/>
</dbReference>
<evidence type="ECO:0000313" key="5">
    <source>
        <dbReference type="Proteomes" id="UP001652582"/>
    </source>
</evidence>
<feature type="region of interest" description="Disordered" evidence="3">
    <location>
        <begin position="163"/>
        <end position="201"/>
    </location>
</feature>
<proteinExistence type="predicted"/>
<feature type="region of interest" description="Disordered" evidence="3">
    <location>
        <begin position="516"/>
        <end position="535"/>
    </location>
</feature>
<feature type="compositionally biased region" description="Pro residues" evidence="3">
    <location>
        <begin position="678"/>
        <end position="696"/>
    </location>
</feature>
<feature type="region of interest" description="Disordered" evidence="3">
    <location>
        <begin position="1"/>
        <end position="38"/>
    </location>
</feature>
<dbReference type="InterPro" id="IPR051219">
    <property type="entry name" value="Heterochromatin_chromo-domain"/>
</dbReference>
<protein>
    <submittedName>
        <fullName evidence="6">Uncharacterized protein LOC112051694 isoform X1</fullName>
    </submittedName>
</protein>
<dbReference type="PANTHER" id="PTHR22812">
    <property type="entry name" value="CHROMOBOX PROTEIN"/>
    <property type="match status" value="1"/>
</dbReference>
<organism evidence="5 6">
    <name type="scientific">Bicyclus anynana</name>
    <name type="common">Squinting bush brown butterfly</name>
    <dbReference type="NCBI Taxonomy" id="110368"/>
    <lineage>
        <taxon>Eukaryota</taxon>
        <taxon>Metazoa</taxon>
        <taxon>Ecdysozoa</taxon>
        <taxon>Arthropoda</taxon>
        <taxon>Hexapoda</taxon>
        <taxon>Insecta</taxon>
        <taxon>Pterygota</taxon>
        <taxon>Neoptera</taxon>
        <taxon>Endopterygota</taxon>
        <taxon>Lepidoptera</taxon>
        <taxon>Glossata</taxon>
        <taxon>Ditrysia</taxon>
        <taxon>Papilionoidea</taxon>
        <taxon>Nymphalidae</taxon>
        <taxon>Satyrinae</taxon>
        <taxon>Satyrini</taxon>
        <taxon>Mycalesina</taxon>
        <taxon>Bicyclus</taxon>
    </lineage>
</organism>
<dbReference type="InterPro" id="IPR023779">
    <property type="entry name" value="Chromodomain_CS"/>
</dbReference>
<feature type="domain" description="Chromo" evidence="4">
    <location>
        <begin position="259"/>
        <end position="320"/>
    </location>
</feature>
<dbReference type="Proteomes" id="UP001652582">
    <property type="component" value="Chromosome 14"/>
</dbReference>
<gene>
    <name evidence="6" type="primary">LOC112051694</name>
</gene>
<feature type="region of interest" description="Disordered" evidence="3">
    <location>
        <begin position="383"/>
        <end position="410"/>
    </location>
</feature>
<sequence length="943" mass="102355">MVFGVRNNGKKVKMTTMEEGESTSAEETPAGNPDELTKNPTALKEAHEEMATLDVLVCGQCHSAFHYVDEFKEHKDGDNCTGKSPVRDSNESKAQVWAFLLWKCSSVRDGSTTNADNSWKLYQQWCRMPEAQRTAWITAGANVQALSKFAHAKVMELKGEDQLVPVQTPSDTQVKRRGRPKKLNKEDTEIQPSGEESDDVKASPAMKILVNKLPMSTTVTKKETSTESVRNAQERVPPEERIARRTEREGGTGAEAGEYVVEKILAKRFNPRRKHYEYLLKWDGYPHEQNTWEPVENMETCKHLLEAFEKQLARQKELKALRAQQQQQQQQHPVQVKQISTPVPQVVKQMVKKTDTKPALTPTGRLQRTSKARALDQVKAWCGGADDEPASKKIKRELSSDEDYSDADSTKADIKPVIPIPEVTEKKILNGQPSPKVSSNIDPELVKTLGLAGKGMPNIKGVIKVDPKHMPNLSSGVYIMSKSSGIMKIDSPGKLGPGLNIDQDVIRKQIQAAKQKKIDEAKKQTPINTPPPQIRKAYGAGQQVTEKTIITPSGQKIIQRTIQRTLGGQQADGKSPVTILNKKLAQGDSLLRGGSPRGGMRGRGRGFSVATSAGNIVRMREKPIAIEFDKWEASSDSSDGVEDPFPRELGPVPSPSPERELTLCPLTGRRMARAEGEPTPPPTPPPQPPATPPPDPQHGTMFMKVEMSPGGTTGMVVQGDGAQPSLPVLTDEDGTEVKVEASAVKQLLESGVDVDDGEEVGLQLHAAHPPIMIRGEDGVLYQVAGENEDGQTLLVAAEGVEGADGDGDGVMYVTREDGQTLLVATQGVEGAVQGVEGAVEGEAEGVTYVTREDGQDVLSIDPSQLAQLMPGGEAGALQQVAVQVEGEPGEDATQVIAQLVQADLPSPGGTRRVVLLLPDGSFTMTELDKDQYESITEASKAQE</sequence>
<dbReference type="Pfam" id="PF00385">
    <property type="entry name" value="Chromo"/>
    <property type="match status" value="1"/>
</dbReference>
<dbReference type="GO" id="GO:0005694">
    <property type="term" value="C:chromosome"/>
    <property type="evidence" value="ECO:0007669"/>
    <property type="project" value="UniProtKB-ARBA"/>
</dbReference>
<dbReference type="PROSITE" id="PS50013">
    <property type="entry name" value="CHROMO_2"/>
    <property type="match status" value="1"/>
</dbReference>
<evidence type="ECO:0000256" key="3">
    <source>
        <dbReference type="SAM" id="MobiDB-lite"/>
    </source>
</evidence>
<feature type="region of interest" description="Disordered" evidence="3">
    <location>
        <begin position="672"/>
        <end position="702"/>
    </location>
</feature>
<dbReference type="RefSeq" id="XP_023946234.1">
    <property type="nucleotide sequence ID" value="XM_024090466.2"/>
</dbReference>
<dbReference type="GeneID" id="112051694"/>
<dbReference type="OrthoDB" id="1918685at2759"/>
<dbReference type="CTD" id="40508"/>
<feature type="region of interest" description="Disordered" evidence="3">
    <location>
        <begin position="217"/>
        <end position="238"/>
    </location>
</feature>
<dbReference type="SUPFAM" id="SSF54160">
    <property type="entry name" value="Chromo domain-like"/>
    <property type="match status" value="1"/>
</dbReference>
<evidence type="ECO:0000256" key="2">
    <source>
        <dbReference type="ARBA" id="ARBA00023242"/>
    </source>
</evidence>
<dbReference type="PROSITE" id="PS00598">
    <property type="entry name" value="CHROMO_1"/>
    <property type="match status" value="1"/>
</dbReference>
<comment type="subcellular location">
    <subcellularLocation>
        <location evidence="1">Nucleus</location>
    </subcellularLocation>
</comment>
<reference evidence="6" key="1">
    <citation type="submission" date="2025-08" db="UniProtKB">
        <authorList>
            <consortium name="RefSeq"/>
        </authorList>
    </citation>
    <scope>IDENTIFICATION</scope>
</reference>